<evidence type="ECO:0000313" key="2">
    <source>
        <dbReference type="EnsemblMetazoa" id="CJA15610.1"/>
    </source>
</evidence>
<proteinExistence type="predicted"/>
<reference evidence="3" key="1">
    <citation type="submission" date="2010-08" db="EMBL/GenBank/DDBJ databases">
        <authorList>
            <consortium name="Caenorhabditis japonica Sequencing Consortium"/>
            <person name="Wilson R.K."/>
        </authorList>
    </citation>
    <scope>NUCLEOTIDE SEQUENCE [LARGE SCALE GENOMIC DNA]</scope>
    <source>
        <strain evidence="3">DF5081</strain>
    </source>
</reference>
<evidence type="ECO:0000313" key="3">
    <source>
        <dbReference type="Proteomes" id="UP000005237"/>
    </source>
</evidence>
<dbReference type="Proteomes" id="UP000005237">
    <property type="component" value="Unassembled WGS sequence"/>
</dbReference>
<keyword evidence="1" id="KW-0472">Membrane</keyword>
<dbReference type="AlphaFoldDB" id="A0A8R1E0E3"/>
<sequence length="340" mass="39433">MSDYDLLLHNSKKEDKYGNTYYRYRLSIFYYLVALIVVIILIANFRSYYPADSESNSLVSQKQTEGELPITTTQPAPSTPFNYENLPPCNLEKPVENKMMDPSAAVTQFFNCAKMILMRFVRSPEEMLFNWPYTVYVCDEEDEVAKIPLKSFDNGEKQYWALLPKCKEPSTLVTLGTGPNQKSEENLKSMIKNLTTFGTDPFLKDNMKYDHFYQAAISNSSNNLEIEHKNVHAFDQATFFNETIGAKKIDMLWINPNGGNFEYWKYLNINGTFDSMGIKLCQLNIEIQKKDAGHWHELITPLVKDKRYIFMRPMATKNGNVTRTFFVNAQDPECTRKYLE</sequence>
<evidence type="ECO:0000256" key="1">
    <source>
        <dbReference type="SAM" id="Phobius"/>
    </source>
</evidence>
<organism evidence="2 3">
    <name type="scientific">Caenorhabditis japonica</name>
    <dbReference type="NCBI Taxonomy" id="281687"/>
    <lineage>
        <taxon>Eukaryota</taxon>
        <taxon>Metazoa</taxon>
        <taxon>Ecdysozoa</taxon>
        <taxon>Nematoda</taxon>
        <taxon>Chromadorea</taxon>
        <taxon>Rhabditida</taxon>
        <taxon>Rhabditina</taxon>
        <taxon>Rhabditomorpha</taxon>
        <taxon>Rhabditoidea</taxon>
        <taxon>Rhabditidae</taxon>
        <taxon>Peloderinae</taxon>
        <taxon>Caenorhabditis</taxon>
    </lineage>
</organism>
<protein>
    <submittedName>
        <fullName evidence="2">Uncharacterized protein</fullName>
    </submittedName>
</protein>
<dbReference type="EnsemblMetazoa" id="CJA15610.1">
    <property type="protein sequence ID" value="CJA15610.1"/>
    <property type="gene ID" value="WBGene00134814"/>
</dbReference>
<feature type="transmembrane region" description="Helical" evidence="1">
    <location>
        <begin position="28"/>
        <end position="45"/>
    </location>
</feature>
<keyword evidence="1" id="KW-1133">Transmembrane helix</keyword>
<keyword evidence="3" id="KW-1185">Reference proteome</keyword>
<dbReference type="PANTHER" id="PTHR22989">
    <property type="entry name" value="UNCHARACTERIZED DUF13 C.ELEGANS"/>
    <property type="match status" value="1"/>
</dbReference>
<dbReference type="PANTHER" id="PTHR22989:SF8">
    <property type="entry name" value="DUF3485 DOMAIN-CONTAINING PROTEIN"/>
    <property type="match status" value="1"/>
</dbReference>
<name>A0A8R1E0E3_CAEJA</name>
<keyword evidence="1" id="KW-0812">Transmembrane</keyword>
<accession>A0A8R1E0E3</accession>
<reference evidence="2" key="2">
    <citation type="submission" date="2022-06" db="UniProtKB">
        <authorList>
            <consortium name="EnsemblMetazoa"/>
        </authorList>
    </citation>
    <scope>IDENTIFICATION</scope>
    <source>
        <strain evidence="2">DF5081</strain>
    </source>
</reference>